<comment type="caution">
    <text evidence="3">The sequence shown here is derived from an EMBL/GenBank/DDBJ whole genome shotgun (WGS) entry which is preliminary data.</text>
</comment>
<proteinExistence type="predicted"/>
<feature type="region of interest" description="Disordered" evidence="1">
    <location>
        <begin position="1"/>
        <end position="23"/>
    </location>
</feature>
<protein>
    <recommendedName>
        <fullName evidence="2">2EXR domain-containing protein</fullName>
    </recommendedName>
</protein>
<keyword evidence="4" id="KW-1185">Reference proteome</keyword>
<name>A0AAW0R360_9PEZI</name>
<dbReference type="Pfam" id="PF20150">
    <property type="entry name" value="2EXR"/>
    <property type="match status" value="1"/>
</dbReference>
<evidence type="ECO:0000259" key="2">
    <source>
        <dbReference type="Pfam" id="PF20150"/>
    </source>
</evidence>
<organism evidence="3 4">
    <name type="scientific">Apiospora kogelbergensis</name>
    <dbReference type="NCBI Taxonomy" id="1337665"/>
    <lineage>
        <taxon>Eukaryota</taxon>
        <taxon>Fungi</taxon>
        <taxon>Dikarya</taxon>
        <taxon>Ascomycota</taxon>
        <taxon>Pezizomycotina</taxon>
        <taxon>Sordariomycetes</taxon>
        <taxon>Xylariomycetidae</taxon>
        <taxon>Amphisphaeriales</taxon>
        <taxon>Apiosporaceae</taxon>
        <taxon>Apiospora</taxon>
    </lineage>
</organism>
<gene>
    <name evidence="3" type="ORF">PG999_003300</name>
</gene>
<dbReference type="AlphaFoldDB" id="A0AAW0R360"/>
<evidence type="ECO:0000313" key="4">
    <source>
        <dbReference type="Proteomes" id="UP001392437"/>
    </source>
</evidence>
<accession>A0AAW0R360</accession>
<evidence type="ECO:0000313" key="3">
    <source>
        <dbReference type="EMBL" id="KAK8123382.1"/>
    </source>
</evidence>
<evidence type="ECO:0000256" key="1">
    <source>
        <dbReference type="SAM" id="MobiDB-lite"/>
    </source>
</evidence>
<feature type="compositionally biased region" description="Basic and acidic residues" evidence="1">
    <location>
        <begin position="1"/>
        <end position="20"/>
    </location>
</feature>
<feature type="domain" description="2EXR" evidence="2">
    <location>
        <begin position="24"/>
        <end position="106"/>
    </location>
</feature>
<feature type="compositionally biased region" description="Polar residues" evidence="1">
    <location>
        <begin position="109"/>
        <end position="123"/>
    </location>
</feature>
<dbReference type="EMBL" id="JAQQWP010000003">
    <property type="protein sequence ID" value="KAK8123382.1"/>
    <property type="molecule type" value="Genomic_DNA"/>
</dbReference>
<sequence length="378" mass="42920">MGTESSSRRDVMPTKGEHRSQPSFHRFMDLPSELRLQIWRMAAEREGSTGPMVLPLLYAYEPDWEPPRSYIHIPRRWQQQYLQSRLQARLALLHSCHEARAELLGPPLSASQRGGNSSSPTVFSSAQSPSLPDLPSPSRPSYQLMLAPQLGISEPESEAQLWREALANPNSTLTTRMPGLVAYYDDSCLVDDLSTYLFPSMDWERRCFAIDWRRDVLILNFVGGAAVWRWHAEGLPLVLGQAAQVIVVHDHLHGSPPWMHRVVIHFGVRLRGLWFLNRLVWKQAEYDLLRIPWDNNHRRGGVDNNNCDGDEEDGVETTVMHAIDLWDILIRVDMEVSRDLVARGEVNIEDLPVPLGLTTEAINGWSTPVRVGTITKTT</sequence>
<reference evidence="3 4" key="1">
    <citation type="submission" date="2023-01" db="EMBL/GenBank/DDBJ databases">
        <title>Analysis of 21 Apiospora genomes using comparative genomics revels a genus with tremendous synthesis potential of carbohydrate active enzymes and secondary metabolites.</title>
        <authorList>
            <person name="Sorensen T."/>
        </authorList>
    </citation>
    <scope>NUCLEOTIDE SEQUENCE [LARGE SCALE GENOMIC DNA]</scope>
    <source>
        <strain evidence="3 4">CBS 117206</strain>
    </source>
</reference>
<dbReference type="InterPro" id="IPR045518">
    <property type="entry name" value="2EXR"/>
</dbReference>
<dbReference type="Proteomes" id="UP001392437">
    <property type="component" value="Unassembled WGS sequence"/>
</dbReference>
<feature type="region of interest" description="Disordered" evidence="1">
    <location>
        <begin position="106"/>
        <end position="138"/>
    </location>
</feature>